<dbReference type="Pfam" id="PF01343">
    <property type="entry name" value="Peptidase_S49"/>
    <property type="match status" value="2"/>
</dbReference>
<dbReference type="PANTHER" id="PTHR33209:SF1">
    <property type="entry name" value="PEPTIDASE S49 DOMAIN-CONTAINING PROTEIN"/>
    <property type="match status" value="1"/>
</dbReference>
<dbReference type="OrthoDB" id="45421at2759"/>
<dbReference type="CDD" id="cd07018">
    <property type="entry name" value="S49_SppA_67K_type"/>
    <property type="match status" value="1"/>
</dbReference>
<dbReference type="CDD" id="cd07023">
    <property type="entry name" value="S49_Sppa_N_C"/>
    <property type="match status" value="1"/>
</dbReference>
<reference evidence="7 8" key="1">
    <citation type="submission" date="2019-03" db="EMBL/GenBank/DDBJ databases">
        <title>Rhodosporidium diobovatum UCD-FST 08-225 genome sequencing, assembly, and annotation.</title>
        <authorList>
            <person name="Fakankun I.U."/>
            <person name="Fristensky B."/>
            <person name="Levin D.B."/>
        </authorList>
    </citation>
    <scope>NUCLEOTIDE SEQUENCE [LARGE SCALE GENOMIC DNA]</scope>
    <source>
        <strain evidence="7 8">UCD-FST 08-225</strain>
    </source>
</reference>
<feature type="region of interest" description="Disordered" evidence="5">
    <location>
        <begin position="631"/>
        <end position="713"/>
    </location>
</feature>
<dbReference type="PANTHER" id="PTHR33209">
    <property type="entry name" value="PROTEASE 4"/>
    <property type="match status" value="1"/>
</dbReference>
<feature type="domain" description="Peptidase S49" evidence="6">
    <location>
        <begin position="435"/>
        <end position="562"/>
    </location>
</feature>
<evidence type="ECO:0000259" key="6">
    <source>
        <dbReference type="Pfam" id="PF01343"/>
    </source>
</evidence>
<feature type="domain" description="Peptidase S49" evidence="6">
    <location>
        <begin position="191"/>
        <end position="338"/>
    </location>
</feature>
<dbReference type="STRING" id="5288.A0A5C5FWK4"/>
<evidence type="ECO:0000256" key="4">
    <source>
        <dbReference type="ARBA" id="ARBA00022825"/>
    </source>
</evidence>
<organism evidence="7 8">
    <name type="scientific">Rhodotorula diobovata</name>
    <dbReference type="NCBI Taxonomy" id="5288"/>
    <lineage>
        <taxon>Eukaryota</taxon>
        <taxon>Fungi</taxon>
        <taxon>Dikarya</taxon>
        <taxon>Basidiomycota</taxon>
        <taxon>Pucciniomycotina</taxon>
        <taxon>Microbotryomycetes</taxon>
        <taxon>Sporidiobolales</taxon>
        <taxon>Sporidiobolaceae</taxon>
        <taxon>Rhodotorula</taxon>
    </lineage>
</organism>
<comment type="caution">
    <text evidence="7">The sequence shown here is derived from an EMBL/GenBank/DDBJ whole genome shotgun (WGS) entry which is preliminary data.</text>
</comment>
<feature type="region of interest" description="Disordered" evidence="5">
    <location>
        <begin position="578"/>
        <end position="610"/>
    </location>
</feature>
<feature type="compositionally biased region" description="Pro residues" evidence="5">
    <location>
        <begin position="7"/>
        <end position="18"/>
    </location>
</feature>
<dbReference type="AlphaFoldDB" id="A0A5C5FWK4"/>
<name>A0A5C5FWK4_9BASI</name>
<feature type="region of interest" description="Disordered" evidence="5">
    <location>
        <begin position="1"/>
        <end position="33"/>
    </location>
</feature>
<keyword evidence="4" id="KW-0720">Serine protease</keyword>
<dbReference type="EMBL" id="SOZI01000046">
    <property type="protein sequence ID" value="TNY21317.1"/>
    <property type="molecule type" value="Genomic_DNA"/>
</dbReference>
<dbReference type="GO" id="GO:0006508">
    <property type="term" value="P:proteolysis"/>
    <property type="evidence" value="ECO:0007669"/>
    <property type="project" value="UniProtKB-KW"/>
</dbReference>
<dbReference type="InterPro" id="IPR029045">
    <property type="entry name" value="ClpP/crotonase-like_dom_sf"/>
</dbReference>
<comment type="similarity">
    <text evidence="1">Belongs to the peptidase S49 family.</text>
</comment>
<keyword evidence="8" id="KW-1185">Reference proteome</keyword>
<evidence type="ECO:0000313" key="8">
    <source>
        <dbReference type="Proteomes" id="UP000311382"/>
    </source>
</evidence>
<dbReference type="InterPro" id="IPR047217">
    <property type="entry name" value="S49_SppA_67K_type_N"/>
</dbReference>
<dbReference type="Gene3D" id="6.20.330.10">
    <property type="match status" value="1"/>
</dbReference>
<sequence>MAEAGPSKPPQPPQPEAPKPGAEDKPSFARRVAGSRTGRAAATAWRWKAPVLGALAVGYVGLVYRAERAKARKRDAIPDKTYLYWKLYDGGIVEAKSAGSSLNYLLSSSQSGAPEEPPRVMTIFDVVRTLKFIENDDRVRGIIADFSHTSIPSVPSYNLGLAQLEEIQDAMLELRRVKHEKFGPEGWRTAAWTDTFTSQGQYLLASTFDEVYCQPTGEVPLVGLGSTTPFFGRLARWLGIEVHAEARNEYKSFISPYTREEFTEPQRENHSELINDLNDNLLTYIGRNRFPEKGGQGSLDHVRALTKVGPFTARTAVESGLVNGTCYRQDVLDSVMEEDVGGDPEVKLMGFYHYHKVLERAVEKYMKDAVEVGVVYLLGGIGDAGEFGTASVVRGLKEAGEDDTIGAVVLRIDSGGGAVVDSDTIWGAVRDLREKYGKTIVASFGNASASGGYWVSTHTDAILAAPSTITGSIGVASLRPTFLQSFFDRFHVTLESFFTGSRAQDPTHSLTPAELERHARSVDDMYDDFKRRVCDGREISPDVIEGIAGGRVLSGLKAFELNAPKELIRQIKGLDVPPLDVPGVGAAGEGTTPSGGEAPVDASKSEGEESVAVALLPEDQETSPFAVPELAPRPAEAEAPASSLTSAAATSTSSVEVPSSAPLDITNPATPTPSDDPASANASTALATSSAGEQAAPSATPPPRQVGSVNGAAGTYEYEPGPYGRGLIDGLGGLRDSAIYACQLFIANGIAGYKEQNPGATDQDAMRELLPDVKFVQADNGELALALDVTLKRFPVQKSFWQQLADASRRGDSLGDSVSSVLAPKLAALRTVTARWFLSAVADSVVEELNASAGPASGGVGGSGRGAGLAGRLAGAAGVREGRRAEWNGGGARWV</sequence>
<gene>
    <name evidence="7" type="ORF">DMC30DRAFT_206367</name>
</gene>
<evidence type="ECO:0000256" key="3">
    <source>
        <dbReference type="ARBA" id="ARBA00022801"/>
    </source>
</evidence>
<keyword evidence="2 7" id="KW-0645">Protease</keyword>
<evidence type="ECO:0000256" key="1">
    <source>
        <dbReference type="ARBA" id="ARBA00008683"/>
    </source>
</evidence>
<dbReference type="InterPro" id="IPR047272">
    <property type="entry name" value="S49_SppA_C"/>
</dbReference>
<dbReference type="InterPro" id="IPR002142">
    <property type="entry name" value="Peptidase_S49"/>
</dbReference>
<keyword evidence="3" id="KW-0378">Hydrolase</keyword>
<evidence type="ECO:0000256" key="5">
    <source>
        <dbReference type="SAM" id="MobiDB-lite"/>
    </source>
</evidence>
<evidence type="ECO:0000256" key="2">
    <source>
        <dbReference type="ARBA" id="ARBA00022670"/>
    </source>
</evidence>
<feature type="compositionally biased region" description="Low complexity" evidence="5">
    <location>
        <begin position="631"/>
        <end position="662"/>
    </location>
</feature>
<evidence type="ECO:0000313" key="7">
    <source>
        <dbReference type="EMBL" id="TNY21317.1"/>
    </source>
</evidence>
<protein>
    <submittedName>
        <fullName evidence="7">Putative protease IV sppA</fullName>
    </submittedName>
</protein>
<dbReference type="Gene3D" id="3.90.226.10">
    <property type="entry name" value="2-enoyl-CoA Hydratase, Chain A, domain 1"/>
    <property type="match status" value="2"/>
</dbReference>
<dbReference type="Proteomes" id="UP000311382">
    <property type="component" value="Unassembled WGS sequence"/>
</dbReference>
<proteinExistence type="inferred from homology"/>
<feature type="compositionally biased region" description="Low complexity" evidence="5">
    <location>
        <begin position="678"/>
        <end position="691"/>
    </location>
</feature>
<dbReference type="GO" id="GO:0008236">
    <property type="term" value="F:serine-type peptidase activity"/>
    <property type="evidence" value="ECO:0007669"/>
    <property type="project" value="UniProtKB-KW"/>
</dbReference>
<accession>A0A5C5FWK4</accession>
<dbReference type="SUPFAM" id="SSF52096">
    <property type="entry name" value="ClpP/crotonase"/>
    <property type="match status" value="2"/>
</dbReference>